<dbReference type="KEGG" id="aym:YM304_17850"/>
<feature type="active site" description="Proton acceptor" evidence="1">
    <location>
        <position position="30"/>
    </location>
</feature>
<dbReference type="PANTHER" id="PTHR40114:SF1">
    <property type="entry name" value="SLR0698 PROTEIN"/>
    <property type="match status" value="1"/>
</dbReference>
<dbReference type="PROSITE" id="PS51707">
    <property type="entry name" value="CYTH"/>
    <property type="match status" value="1"/>
</dbReference>
<dbReference type="InterPro" id="IPR023577">
    <property type="entry name" value="CYTH_domain"/>
</dbReference>
<gene>
    <name evidence="4" type="ORF">YM304_17850</name>
</gene>
<evidence type="ECO:0000259" key="3">
    <source>
        <dbReference type="PROSITE" id="PS51707"/>
    </source>
</evidence>
<dbReference type="OrthoDB" id="9805588at2"/>
<feature type="region of interest" description="Disordered" evidence="2">
    <location>
        <begin position="144"/>
        <end position="175"/>
    </location>
</feature>
<dbReference type="PIRSF" id="PIRSF016487">
    <property type="entry name" value="CYTH_UCP016487"/>
    <property type="match status" value="1"/>
</dbReference>
<dbReference type="SMART" id="SM01118">
    <property type="entry name" value="CYTH"/>
    <property type="match status" value="1"/>
</dbReference>
<feature type="compositionally biased region" description="Low complexity" evidence="2">
    <location>
        <begin position="160"/>
        <end position="169"/>
    </location>
</feature>
<evidence type="ECO:0000313" key="5">
    <source>
        <dbReference type="Proteomes" id="UP000011863"/>
    </source>
</evidence>
<dbReference type="PANTHER" id="PTHR40114">
    <property type="entry name" value="SLR0698 PROTEIN"/>
    <property type="match status" value="1"/>
</dbReference>
<keyword evidence="5" id="KW-1185">Reference proteome</keyword>
<dbReference type="RefSeq" id="WP_015441346.1">
    <property type="nucleotide sequence ID" value="NC_020520.1"/>
</dbReference>
<dbReference type="Gene3D" id="2.40.320.10">
    <property type="entry name" value="Hypothetical Protein Pfu-838710-001"/>
    <property type="match status" value="1"/>
</dbReference>
<protein>
    <recommendedName>
        <fullName evidence="3">CYTH domain-containing protein</fullName>
    </recommendedName>
</protein>
<dbReference type="AlphaFoldDB" id="A0A6C7EA58"/>
<accession>A0A6C7EA58</accession>
<feature type="domain" description="CYTH" evidence="3">
    <location>
        <begin position="2"/>
        <end position="150"/>
    </location>
</feature>
<proteinExistence type="predicted"/>
<organism evidence="4 5">
    <name type="scientific">Ilumatobacter coccineus (strain NBRC 103263 / KCTC 29153 / YM16-304)</name>
    <dbReference type="NCBI Taxonomy" id="1313172"/>
    <lineage>
        <taxon>Bacteria</taxon>
        <taxon>Bacillati</taxon>
        <taxon>Actinomycetota</taxon>
        <taxon>Acidimicrobiia</taxon>
        <taxon>Acidimicrobiales</taxon>
        <taxon>Ilumatobacteraceae</taxon>
        <taxon>Ilumatobacter</taxon>
    </lineage>
</organism>
<reference evidence="4 5" key="1">
    <citation type="journal article" date="2013" name="Int. J. Syst. Evol. Microbiol.">
        <title>Ilumatobacter nonamiense sp. nov. and Ilumatobacter coccineum sp. nov., isolated from seashore sand.</title>
        <authorList>
            <person name="Matsumoto A."/>
            <person name="Kasai H."/>
            <person name="Matsuo Y."/>
            <person name="Shizuri Y."/>
            <person name="Ichikawa N."/>
            <person name="Fujita N."/>
            <person name="Omura S."/>
            <person name="Takahashi Y."/>
        </authorList>
    </citation>
    <scope>NUCLEOTIDE SEQUENCE [LARGE SCALE GENOMIC DNA]</scope>
    <source>
        <strain evidence="5">NBRC 103263 / KCTC 29153 / YM16-304</strain>
    </source>
</reference>
<evidence type="ECO:0000313" key="4">
    <source>
        <dbReference type="EMBL" id="BAN02099.1"/>
    </source>
</evidence>
<dbReference type="InterPro" id="IPR033469">
    <property type="entry name" value="CYTH-like_dom_sf"/>
</dbReference>
<dbReference type="SUPFAM" id="SSF55154">
    <property type="entry name" value="CYTH-like phosphatases"/>
    <property type="match status" value="1"/>
</dbReference>
<dbReference type="Proteomes" id="UP000011863">
    <property type="component" value="Chromosome"/>
</dbReference>
<sequence length="175" mass="19107">MGDEIERRFLVDDVPSGTAVESDERLEQGYLAIDGAAVVRVRRSERGWVLCIKGGSGLVRTEVERDLDVAEGEQLWELTLGRRIGKLRQRIRLDHGLVAELDTFDIDLDGLQIVEVEFDSEAAAAAFVPPAWFGRELTDDPRWSNVALATTGRPDTGTGSSSSASPVSEPSERPG</sequence>
<evidence type="ECO:0000256" key="1">
    <source>
        <dbReference type="PIRSR" id="PIRSR016487-1"/>
    </source>
</evidence>
<dbReference type="EMBL" id="AP012057">
    <property type="protein sequence ID" value="BAN02099.1"/>
    <property type="molecule type" value="Genomic_DNA"/>
</dbReference>
<evidence type="ECO:0000256" key="2">
    <source>
        <dbReference type="SAM" id="MobiDB-lite"/>
    </source>
</evidence>
<name>A0A6C7EA58_ILUCY</name>
<dbReference type="InterPro" id="IPR012042">
    <property type="entry name" value="NeuTTM/CthTTM-like"/>
</dbReference>